<proteinExistence type="predicted"/>
<feature type="region of interest" description="Disordered" evidence="1">
    <location>
        <begin position="72"/>
        <end position="110"/>
    </location>
</feature>
<reference evidence="2" key="1">
    <citation type="journal article" date="2021" name="J Fungi (Basel)">
        <title>Virulence traits and population genomics of the black yeast Aureobasidium melanogenum.</title>
        <authorList>
            <person name="Cernosa A."/>
            <person name="Sun X."/>
            <person name="Gostincar C."/>
            <person name="Fang C."/>
            <person name="Gunde-Cimerman N."/>
            <person name="Song Z."/>
        </authorList>
    </citation>
    <scope>NUCLEOTIDE SEQUENCE</scope>
    <source>
        <strain evidence="2">EXF-9911</strain>
    </source>
</reference>
<dbReference type="AlphaFoldDB" id="A0A9P8EKG7"/>
<feature type="compositionally biased region" description="Polar residues" evidence="1">
    <location>
        <begin position="44"/>
        <end position="55"/>
    </location>
</feature>
<accession>A0A9P8EKG7</accession>
<evidence type="ECO:0000313" key="3">
    <source>
        <dbReference type="Proteomes" id="UP000779574"/>
    </source>
</evidence>
<feature type="compositionally biased region" description="Basic and acidic residues" evidence="1">
    <location>
        <begin position="1"/>
        <end position="17"/>
    </location>
</feature>
<reference evidence="2" key="2">
    <citation type="submission" date="2021-08" db="EMBL/GenBank/DDBJ databases">
        <authorList>
            <person name="Gostincar C."/>
            <person name="Sun X."/>
            <person name="Song Z."/>
            <person name="Gunde-Cimerman N."/>
        </authorList>
    </citation>
    <scope>NUCLEOTIDE SEQUENCE</scope>
    <source>
        <strain evidence="2">EXF-9911</strain>
    </source>
</reference>
<evidence type="ECO:0000256" key="1">
    <source>
        <dbReference type="SAM" id="MobiDB-lite"/>
    </source>
</evidence>
<comment type="caution">
    <text evidence="2">The sequence shown here is derived from an EMBL/GenBank/DDBJ whole genome shotgun (WGS) entry which is preliminary data.</text>
</comment>
<name>A0A9P8EKG7_AURME</name>
<gene>
    <name evidence="2" type="ORF">KCU76_g7670</name>
</gene>
<evidence type="ECO:0000313" key="2">
    <source>
        <dbReference type="EMBL" id="KAG9691128.1"/>
    </source>
</evidence>
<dbReference type="EMBL" id="JAHFXF010000280">
    <property type="protein sequence ID" value="KAG9691128.1"/>
    <property type="molecule type" value="Genomic_DNA"/>
</dbReference>
<feature type="compositionally biased region" description="Polar residues" evidence="1">
    <location>
        <begin position="18"/>
        <end position="38"/>
    </location>
</feature>
<sequence>MDSRHQSNPLRSHDQTERSATWLHSLTSSSKPCATAASTADVVSPSTMSSRASTFTAAPVLKCGTLHAKKDVNAVNRKRPSTLRRKADRFLKHLYGQQPKAARTGDDRDR</sequence>
<organism evidence="2 3">
    <name type="scientific">Aureobasidium melanogenum</name>
    <name type="common">Aureobasidium pullulans var. melanogenum</name>
    <dbReference type="NCBI Taxonomy" id="46634"/>
    <lineage>
        <taxon>Eukaryota</taxon>
        <taxon>Fungi</taxon>
        <taxon>Dikarya</taxon>
        <taxon>Ascomycota</taxon>
        <taxon>Pezizomycotina</taxon>
        <taxon>Dothideomycetes</taxon>
        <taxon>Dothideomycetidae</taxon>
        <taxon>Dothideales</taxon>
        <taxon>Saccotheciaceae</taxon>
        <taxon>Aureobasidium</taxon>
    </lineage>
</organism>
<feature type="region of interest" description="Disordered" evidence="1">
    <location>
        <begin position="1"/>
        <end position="55"/>
    </location>
</feature>
<feature type="compositionally biased region" description="Basic residues" evidence="1">
    <location>
        <begin position="76"/>
        <end position="87"/>
    </location>
</feature>
<dbReference type="Proteomes" id="UP000779574">
    <property type="component" value="Unassembled WGS sequence"/>
</dbReference>
<protein>
    <submittedName>
        <fullName evidence="2">Uncharacterized protein</fullName>
    </submittedName>
</protein>
<feature type="non-terminal residue" evidence="2">
    <location>
        <position position="110"/>
    </location>
</feature>